<comment type="caution">
    <text evidence="2">The sequence shown here is derived from an EMBL/GenBank/DDBJ whole genome shotgun (WGS) entry which is preliminary data.</text>
</comment>
<feature type="domain" description="DinB-like" evidence="1">
    <location>
        <begin position="49"/>
        <end position="182"/>
    </location>
</feature>
<dbReference type="Gene3D" id="1.20.120.450">
    <property type="entry name" value="dinb family like domain"/>
    <property type="match status" value="1"/>
</dbReference>
<reference evidence="2 3" key="1">
    <citation type="submission" date="2017-05" db="EMBL/GenBank/DDBJ databases">
        <title>Functional genome analysis of Paenibacillus pasadenensis strain R16: insights on endophytic life style and antifungal activity.</title>
        <authorList>
            <person name="Passera A."/>
            <person name="Marcolungo L."/>
            <person name="Casati P."/>
            <person name="Brasca M."/>
            <person name="Quaglino F."/>
            <person name="Delledonne M."/>
        </authorList>
    </citation>
    <scope>NUCLEOTIDE SEQUENCE [LARGE SCALE GENOMIC DNA]</scope>
    <source>
        <strain evidence="2 3">R16</strain>
    </source>
</reference>
<gene>
    <name evidence="2" type="ORF">B8V81_0391</name>
</gene>
<dbReference type="InterPro" id="IPR024775">
    <property type="entry name" value="DinB-like"/>
</dbReference>
<dbReference type="Pfam" id="PF12867">
    <property type="entry name" value="DinB_2"/>
    <property type="match status" value="1"/>
</dbReference>
<dbReference type="Proteomes" id="UP000234789">
    <property type="component" value="Unassembled WGS sequence"/>
</dbReference>
<name>A0A2N5ND44_9BACL</name>
<dbReference type="InterPro" id="IPR034660">
    <property type="entry name" value="DinB/YfiT-like"/>
</dbReference>
<protein>
    <recommendedName>
        <fullName evidence="1">DinB-like domain-containing protein</fullName>
    </recommendedName>
</protein>
<organism evidence="2 3">
    <name type="scientific">Paenibacillus pasadenensis</name>
    <dbReference type="NCBI Taxonomy" id="217090"/>
    <lineage>
        <taxon>Bacteria</taxon>
        <taxon>Bacillati</taxon>
        <taxon>Bacillota</taxon>
        <taxon>Bacilli</taxon>
        <taxon>Bacillales</taxon>
        <taxon>Paenibacillaceae</taxon>
        <taxon>Paenibacillus</taxon>
    </lineage>
</organism>
<proteinExistence type="predicted"/>
<dbReference type="SUPFAM" id="SSF109854">
    <property type="entry name" value="DinB/YfiT-like putative metalloenzymes"/>
    <property type="match status" value="1"/>
</dbReference>
<evidence type="ECO:0000313" key="3">
    <source>
        <dbReference type="Proteomes" id="UP000234789"/>
    </source>
</evidence>
<accession>A0A2N5ND44</accession>
<dbReference type="EMBL" id="NFEZ01000001">
    <property type="protein sequence ID" value="PLT48259.1"/>
    <property type="molecule type" value="Genomic_DNA"/>
</dbReference>
<dbReference type="AlphaFoldDB" id="A0A2N5ND44"/>
<keyword evidence="3" id="KW-1185">Reference proteome</keyword>
<evidence type="ECO:0000313" key="2">
    <source>
        <dbReference type="EMBL" id="PLT48259.1"/>
    </source>
</evidence>
<evidence type="ECO:0000259" key="1">
    <source>
        <dbReference type="Pfam" id="PF12867"/>
    </source>
</evidence>
<sequence length="190" mass="20876">MSRPAKGKGTFFSKGGFFMDKRPDPAVVPAHEVPYLSRVPEGDLIAILAEQKERALERLGALSEEQASHRYAPEKWSVRQVIGHLADTERILSYRLLAIARGDRTPLPGFAEDEYVAAAPFESWTAKEALADYAAVREATLSLLRGLAPGDWERSGTANGLPHSALLLACVIAGHERHHLHILTERYGIA</sequence>